<dbReference type="EMBL" id="DSTX01000011">
    <property type="protein sequence ID" value="HFK20860.1"/>
    <property type="molecule type" value="Genomic_DNA"/>
</dbReference>
<dbReference type="AlphaFoldDB" id="A0A7C3ETD8"/>
<comment type="caution">
    <text evidence="1">The sequence shown here is derived from an EMBL/GenBank/DDBJ whole genome shotgun (WGS) entry which is preliminary data.</text>
</comment>
<organism evidence="1">
    <name type="scientific">Candidatus Methanomethylicus mesodigestus</name>
    <dbReference type="NCBI Taxonomy" id="1867258"/>
    <lineage>
        <taxon>Archaea</taxon>
        <taxon>Thermoproteota</taxon>
        <taxon>Methanosuratincolia</taxon>
        <taxon>Candidatus Methanomethylicales</taxon>
        <taxon>Candidatus Methanomethylicaceae</taxon>
        <taxon>Candidatus Methanomethylicus</taxon>
    </lineage>
</organism>
<reference evidence="1" key="1">
    <citation type="journal article" date="2020" name="mSystems">
        <title>Genome- and Community-Level Interaction Insights into Carbon Utilization and Element Cycling Functions of Hydrothermarchaeota in Hydrothermal Sediment.</title>
        <authorList>
            <person name="Zhou Z."/>
            <person name="Liu Y."/>
            <person name="Xu W."/>
            <person name="Pan J."/>
            <person name="Luo Z.H."/>
            <person name="Li M."/>
        </authorList>
    </citation>
    <scope>NUCLEOTIDE SEQUENCE [LARGE SCALE GENOMIC DNA]</scope>
    <source>
        <strain evidence="1">SpSt-468</strain>
    </source>
</reference>
<name>A0A7C3ETD8_9CREN</name>
<evidence type="ECO:0000313" key="1">
    <source>
        <dbReference type="EMBL" id="HFK20860.1"/>
    </source>
</evidence>
<protein>
    <submittedName>
        <fullName evidence="1">Uncharacterized protein</fullName>
    </submittedName>
</protein>
<proteinExistence type="predicted"/>
<sequence>MKEPTRDLKAPASLGTNNAIEHWTAAEKIRIKLSLPLEFAERLKRFIADKGLFADDALPVLIEYGLDSQDECTLERLRQERDKDLPKIDSKHAVLRFQAYQYFMINQAITMKLNISLEINRRLKALCKANGLLDISARDEWDGWGHEIVDELFKRYVFTNKA</sequence>
<gene>
    <name evidence="1" type="ORF">ENS19_06190</name>
</gene>
<accession>A0A7C3ETD8</accession>